<keyword evidence="1" id="KW-0812">Transmembrane</keyword>
<sequence>MIFMRWTGLGCLMPFLVVAMVFGGVAAGWALTGGDDVRVAILAGAGLMVLLSPLHWLFGLAVNSERTPAGRRWHDGHTYFDQPVQYGFAPQLVLALILGSIALGQLSSPLYGWLLFGGVPAVALVAYGLLDKERRLGPVSNLVVGYALVALVIGAIAVGRTVGTLYGWLMFGGALLVALMVYIRIGSRRRLRSVADRKEFAARHGWLYKDDGGDLTLRWRDLYGNKKAFTMGSFGVLAGEVEGLPFTAFDSEPGGPETRRTYWAVHLPVAYPRVQVLSARGSRPDDLFSAFANGVPAATPDDLRAETADAAFGQALLTPQVRSATMAFGLVGWRIEGRDLILERWSAKPHTADEVAQVAARLAGLARQFPIDLVGRFGAEPSTDVPLRKAGSA</sequence>
<organism evidence="2 3">
    <name type="scientific">Planotetraspora mira</name>
    <dbReference type="NCBI Taxonomy" id="58121"/>
    <lineage>
        <taxon>Bacteria</taxon>
        <taxon>Bacillati</taxon>
        <taxon>Actinomycetota</taxon>
        <taxon>Actinomycetes</taxon>
        <taxon>Streptosporangiales</taxon>
        <taxon>Streptosporangiaceae</taxon>
        <taxon>Planotetraspora</taxon>
    </lineage>
</organism>
<feature type="transmembrane region" description="Helical" evidence="1">
    <location>
        <begin position="110"/>
        <end position="130"/>
    </location>
</feature>
<gene>
    <name evidence="2" type="ORF">Pmi06nite_34070</name>
</gene>
<keyword evidence="1" id="KW-0472">Membrane</keyword>
<evidence type="ECO:0000313" key="2">
    <source>
        <dbReference type="EMBL" id="GII29965.1"/>
    </source>
</evidence>
<feature type="transmembrane region" description="Helical" evidence="1">
    <location>
        <begin position="165"/>
        <end position="183"/>
    </location>
</feature>
<dbReference type="EMBL" id="BOOO01000017">
    <property type="protein sequence ID" value="GII29965.1"/>
    <property type="molecule type" value="Genomic_DNA"/>
</dbReference>
<keyword evidence="1" id="KW-1133">Transmembrane helix</keyword>
<keyword evidence="3" id="KW-1185">Reference proteome</keyword>
<evidence type="ECO:0000256" key="1">
    <source>
        <dbReference type="SAM" id="Phobius"/>
    </source>
</evidence>
<evidence type="ECO:0000313" key="3">
    <source>
        <dbReference type="Proteomes" id="UP000650628"/>
    </source>
</evidence>
<feature type="transmembrane region" description="Helical" evidence="1">
    <location>
        <begin position="83"/>
        <end position="104"/>
    </location>
</feature>
<dbReference type="Proteomes" id="UP000650628">
    <property type="component" value="Unassembled WGS sequence"/>
</dbReference>
<accession>A0A8J3TMX8</accession>
<protein>
    <submittedName>
        <fullName evidence="2">Uncharacterized protein</fullName>
    </submittedName>
</protein>
<name>A0A8J3TMX8_9ACTN</name>
<reference evidence="2 3" key="1">
    <citation type="submission" date="2021-01" db="EMBL/GenBank/DDBJ databases">
        <title>Whole genome shotgun sequence of Planotetraspora mira NBRC 15435.</title>
        <authorList>
            <person name="Komaki H."/>
            <person name="Tamura T."/>
        </authorList>
    </citation>
    <scope>NUCLEOTIDE SEQUENCE [LARGE SCALE GENOMIC DNA]</scope>
    <source>
        <strain evidence="2 3">NBRC 15435</strain>
    </source>
</reference>
<dbReference type="RefSeq" id="WP_203953946.1">
    <property type="nucleotide sequence ID" value="NZ_BOOO01000017.1"/>
</dbReference>
<feature type="transmembrane region" description="Helical" evidence="1">
    <location>
        <begin position="12"/>
        <end position="31"/>
    </location>
</feature>
<feature type="transmembrane region" description="Helical" evidence="1">
    <location>
        <begin position="37"/>
        <end position="62"/>
    </location>
</feature>
<proteinExistence type="predicted"/>
<feature type="transmembrane region" description="Helical" evidence="1">
    <location>
        <begin position="142"/>
        <end position="159"/>
    </location>
</feature>
<dbReference type="AlphaFoldDB" id="A0A8J3TMX8"/>
<comment type="caution">
    <text evidence="2">The sequence shown here is derived from an EMBL/GenBank/DDBJ whole genome shotgun (WGS) entry which is preliminary data.</text>
</comment>